<name>A0ACC0XRI5_9ROSI</name>
<sequence>MSKDHKNLLQNNNLPELKPPESSNQDDDKAAIEASEDCEDCKTPTSIEHKIPTIQSCPPTPRKKVQVSFYKRKRSEVPFFEGSGREEVESFLRSLSSELSNKVELESHAVKKIKRCWSF</sequence>
<evidence type="ECO:0000313" key="2">
    <source>
        <dbReference type="Proteomes" id="UP001163603"/>
    </source>
</evidence>
<comment type="caution">
    <text evidence="1">The sequence shown here is derived from an EMBL/GenBank/DDBJ whole genome shotgun (WGS) entry which is preliminary data.</text>
</comment>
<reference evidence="2" key="1">
    <citation type="journal article" date="2023" name="G3 (Bethesda)">
        <title>Genome assembly and association tests identify interacting loci associated with vigor, precocity, and sex in interspecific pistachio rootstocks.</title>
        <authorList>
            <person name="Palmer W."/>
            <person name="Jacygrad E."/>
            <person name="Sagayaradj S."/>
            <person name="Cavanaugh K."/>
            <person name="Han R."/>
            <person name="Bertier L."/>
            <person name="Beede B."/>
            <person name="Kafkas S."/>
            <person name="Golino D."/>
            <person name="Preece J."/>
            <person name="Michelmore R."/>
        </authorList>
    </citation>
    <scope>NUCLEOTIDE SEQUENCE [LARGE SCALE GENOMIC DNA]</scope>
</reference>
<proteinExistence type="predicted"/>
<accession>A0ACC0XRI5</accession>
<dbReference type="EMBL" id="CM047746">
    <property type="protein sequence ID" value="KAJ0021713.1"/>
    <property type="molecule type" value="Genomic_DNA"/>
</dbReference>
<evidence type="ECO:0000313" key="1">
    <source>
        <dbReference type="EMBL" id="KAJ0021713.1"/>
    </source>
</evidence>
<dbReference type="Proteomes" id="UP001163603">
    <property type="component" value="Chromosome 11"/>
</dbReference>
<organism evidence="1 2">
    <name type="scientific">Pistacia integerrima</name>
    <dbReference type="NCBI Taxonomy" id="434235"/>
    <lineage>
        <taxon>Eukaryota</taxon>
        <taxon>Viridiplantae</taxon>
        <taxon>Streptophyta</taxon>
        <taxon>Embryophyta</taxon>
        <taxon>Tracheophyta</taxon>
        <taxon>Spermatophyta</taxon>
        <taxon>Magnoliopsida</taxon>
        <taxon>eudicotyledons</taxon>
        <taxon>Gunneridae</taxon>
        <taxon>Pentapetalae</taxon>
        <taxon>rosids</taxon>
        <taxon>malvids</taxon>
        <taxon>Sapindales</taxon>
        <taxon>Anacardiaceae</taxon>
        <taxon>Pistacia</taxon>
    </lineage>
</organism>
<gene>
    <name evidence="1" type="ORF">Pint_32032</name>
</gene>
<protein>
    <submittedName>
        <fullName evidence="1">Uncharacterized protein</fullName>
    </submittedName>
</protein>
<keyword evidence="2" id="KW-1185">Reference proteome</keyword>